<sequence length="521" mass="59141">MADSGNRSSPIAEWFRGRSLLVTGATGFMGKVLVEKLLRSCPDIATIYLLMRPKRGNDVRMRLDELLSATIFDWLRKEHPEALNKLVPVCGDITLHELGLSQADQKILADSVSVVFHSAATVKFDEALKLSVGMNIMGTKRIVQLCHKMVKLEALVHVSTAYCNCNRQEVRELVYPPPADPEKIMQCVEWMEDDLLATITPKIIGNRPNTYTFTKALAEHVLVEQSGNLPVAIVRPSIVTAAWKEPIPGWVDNLNGPTGLIAGAGKGVLRTILCYRDLVADLIPVDTAINLLISVAWHTATARPNNVLVYNCTSGSLNPIRWRDIEDIGHELILQNPFSDVLWYPGGSFKSSRVMNSICVMALHMIPAYIFDIVARVSGKKPVMVRVQKKLQRAVSCLEFFTTHEWQFTNDNVTRLMTHLHPQDRKIFNFDVMEIDWKPYLGQYVLGTRRFILKEDPSTFPAARSHLRKMYWLHRFSQCLTVIVVWRLLMLRSETARQLWFTILSLIFRIAQSVPRLTQRE</sequence>
<dbReference type="EMBL" id="NEVH01024421">
    <property type="protein sequence ID" value="PNF17347.1"/>
    <property type="molecule type" value="Genomic_DNA"/>
</dbReference>
<evidence type="ECO:0000313" key="7">
    <source>
        <dbReference type="EMBL" id="PNF17348.1"/>
    </source>
</evidence>
<name>A0A2J7PLY4_9NEOP</name>
<evidence type="ECO:0000256" key="4">
    <source>
        <dbReference type="RuleBase" id="RU363097"/>
    </source>
</evidence>
<evidence type="ECO:0000256" key="1">
    <source>
        <dbReference type="ARBA" id="ARBA00005928"/>
    </source>
</evidence>
<keyword evidence="4" id="KW-0521">NADP</keyword>
<dbReference type="PANTHER" id="PTHR11011:SF116">
    <property type="entry name" value="FATTY ACYL-COA REDUCTASE CG5065-RELATED"/>
    <property type="match status" value="1"/>
</dbReference>
<dbReference type="InterPro" id="IPR013120">
    <property type="entry name" value="FAR_NAD-bd"/>
</dbReference>
<keyword evidence="4" id="KW-0560">Oxidoreductase</keyword>
<dbReference type="CDD" id="cd09071">
    <property type="entry name" value="FAR_C"/>
    <property type="match status" value="1"/>
</dbReference>
<dbReference type="EC" id="1.2.1.84" evidence="4"/>
<protein>
    <recommendedName>
        <fullName evidence="4">Fatty acyl-CoA reductase</fullName>
        <ecNumber evidence="4">1.2.1.84</ecNumber>
    </recommendedName>
</protein>
<evidence type="ECO:0000259" key="6">
    <source>
        <dbReference type="Pfam" id="PF07993"/>
    </source>
</evidence>
<dbReference type="GO" id="GO:0005777">
    <property type="term" value="C:peroxisome"/>
    <property type="evidence" value="ECO:0007669"/>
    <property type="project" value="TreeGrafter"/>
</dbReference>
<dbReference type="FunFam" id="3.40.50.720:FF:000370">
    <property type="entry name" value="Fatty acyl-CoA reductase"/>
    <property type="match status" value="1"/>
</dbReference>
<evidence type="ECO:0000256" key="3">
    <source>
        <dbReference type="ARBA" id="ARBA00023098"/>
    </source>
</evidence>
<comment type="similarity">
    <text evidence="1 4">Belongs to the fatty acyl-CoA reductase family.</text>
</comment>
<dbReference type="GO" id="GO:0102965">
    <property type="term" value="F:alcohol-forming long-chain fatty acyl-CoA reductase activity"/>
    <property type="evidence" value="ECO:0007669"/>
    <property type="project" value="UniProtKB-EC"/>
</dbReference>
<dbReference type="GO" id="GO:0080019">
    <property type="term" value="F:alcohol-forming very long-chain fatty acyl-CoA reductase activity"/>
    <property type="evidence" value="ECO:0007669"/>
    <property type="project" value="InterPro"/>
</dbReference>
<evidence type="ECO:0000259" key="5">
    <source>
        <dbReference type="Pfam" id="PF03015"/>
    </source>
</evidence>
<feature type="domain" description="Fatty acyl-CoA reductase C-terminal" evidence="5">
    <location>
        <begin position="363"/>
        <end position="455"/>
    </location>
</feature>
<dbReference type="CDD" id="cd05236">
    <property type="entry name" value="FAR-N_SDR_e"/>
    <property type="match status" value="1"/>
</dbReference>
<accession>A0A2J7PLY4</accession>
<dbReference type="Gene3D" id="3.40.50.720">
    <property type="entry name" value="NAD(P)-binding Rossmann-like Domain"/>
    <property type="match status" value="1"/>
</dbReference>
<dbReference type="Proteomes" id="UP000235965">
    <property type="component" value="Unassembled WGS sequence"/>
</dbReference>
<keyword evidence="2 4" id="KW-0444">Lipid biosynthesis</keyword>
<reference evidence="7 8" key="1">
    <citation type="submission" date="2017-12" db="EMBL/GenBank/DDBJ databases">
        <title>Hemimetabolous genomes reveal molecular basis of termite eusociality.</title>
        <authorList>
            <person name="Harrison M.C."/>
            <person name="Jongepier E."/>
            <person name="Robertson H.M."/>
            <person name="Arning N."/>
            <person name="Bitard-Feildel T."/>
            <person name="Chao H."/>
            <person name="Childers C.P."/>
            <person name="Dinh H."/>
            <person name="Doddapaneni H."/>
            <person name="Dugan S."/>
            <person name="Gowin J."/>
            <person name="Greiner C."/>
            <person name="Han Y."/>
            <person name="Hu H."/>
            <person name="Hughes D.S.T."/>
            <person name="Huylmans A.-K."/>
            <person name="Kemena C."/>
            <person name="Kremer L.P.M."/>
            <person name="Lee S.L."/>
            <person name="Lopez-Ezquerra A."/>
            <person name="Mallet L."/>
            <person name="Monroy-Kuhn J.M."/>
            <person name="Moser A."/>
            <person name="Murali S.C."/>
            <person name="Muzny D.M."/>
            <person name="Otani S."/>
            <person name="Piulachs M.-D."/>
            <person name="Poelchau M."/>
            <person name="Qu J."/>
            <person name="Schaub F."/>
            <person name="Wada-Katsumata A."/>
            <person name="Worley K.C."/>
            <person name="Xie Q."/>
            <person name="Ylla G."/>
            <person name="Poulsen M."/>
            <person name="Gibbs R.A."/>
            <person name="Schal C."/>
            <person name="Richards S."/>
            <person name="Belles X."/>
            <person name="Korb J."/>
            <person name="Bornberg-Bauer E."/>
        </authorList>
    </citation>
    <scope>NUCLEOTIDE SEQUENCE [LARGE SCALE GENOMIC DNA]</scope>
    <source>
        <tissue evidence="7">Whole body</tissue>
    </source>
</reference>
<organism evidence="7 8">
    <name type="scientific">Cryptotermes secundus</name>
    <dbReference type="NCBI Taxonomy" id="105785"/>
    <lineage>
        <taxon>Eukaryota</taxon>
        <taxon>Metazoa</taxon>
        <taxon>Ecdysozoa</taxon>
        <taxon>Arthropoda</taxon>
        <taxon>Hexapoda</taxon>
        <taxon>Insecta</taxon>
        <taxon>Pterygota</taxon>
        <taxon>Neoptera</taxon>
        <taxon>Polyneoptera</taxon>
        <taxon>Dictyoptera</taxon>
        <taxon>Blattodea</taxon>
        <taxon>Blattoidea</taxon>
        <taxon>Termitoidae</taxon>
        <taxon>Kalotermitidae</taxon>
        <taxon>Cryptotermitinae</taxon>
        <taxon>Cryptotermes</taxon>
    </lineage>
</organism>
<dbReference type="STRING" id="105785.A0A2J7PLY4"/>
<keyword evidence="3 4" id="KW-0443">Lipid metabolism</keyword>
<proteinExistence type="inferred from homology"/>
<dbReference type="InterPro" id="IPR026055">
    <property type="entry name" value="FAR"/>
</dbReference>
<comment type="function">
    <text evidence="4">Catalyzes the reduction of fatty acyl-CoA to fatty alcohols.</text>
</comment>
<keyword evidence="8" id="KW-1185">Reference proteome</keyword>
<dbReference type="Pfam" id="PF07993">
    <property type="entry name" value="NAD_binding_4"/>
    <property type="match status" value="1"/>
</dbReference>
<dbReference type="AlphaFoldDB" id="A0A2J7PLY4"/>
<dbReference type="EMBL" id="NEVH01024421">
    <property type="protein sequence ID" value="PNF17348.1"/>
    <property type="molecule type" value="Genomic_DNA"/>
</dbReference>
<evidence type="ECO:0000256" key="2">
    <source>
        <dbReference type="ARBA" id="ARBA00022516"/>
    </source>
</evidence>
<dbReference type="PANTHER" id="PTHR11011">
    <property type="entry name" value="MALE STERILITY PROTEIN 2-RELATED"/>
    <property type="match status" value="1"/>
</dbReference>
<dbReference type="InParanoid" id="A0A2J7PLY4"/>
<dbReference type="SUPFAM" id="SSF51735">
    <property type="entry name" value="NAD(P)-binding Rossmann-fold domains"/>
    <property type="match status" value="1"/>
</dbReference>
<dbReference type="Pfam" id="PF03015">
    <property type="entry name" value="Sterile"/>
    <property type="match status" value="1"/>
</dbReference>
<dbReference type="InterPro" id="IPR036291">
    <property type="entry name" value="NAD(P)-bd_dom_sf"/>
</dbReference>
<dbReference type="InterPro" id="IPR033640">
    <property type="entry name" value="FAR_C"/>
</dbReference>
<comment type="catalytic activity">
    <reaction evidence="4">
        <text>a long-chain fatty acyl-CoA + 2 NADPH + 2 H(+) = a long-chain primary fatty alcohol + 2 NADP(+) + CoA</text>
        <dbReference type="Rhea" id="RHEA:52716"/>
        <dbReference type="ChEBI" id="CHEBI:15378"/>
        <dbReference type="ChEBI" id="CHEBI:57287"/>
        <dbReference type="ChEBI" id="CHEBI:57783"/>
        <dbReference type="ChEBI" id="CHEBI:58349"/>
        <dbReference type="ChEBI" id="CHEBI:77396"/>
        <dbReference type="ChEBI" id="CHEBI:83139"/>
        <dbReference type="EC" id="1.2.1.84"/>
    </reaction>
</comment>
<evidence type="ECO:0000313" key="8">
    <source>
        <dbReference type="Proteomes" id="UP000235965"/>
    </source>
</evidence>
<feature type="domain" description="Thioester reductase (TE)" evidence="6">
    <location>
        <begin position="22"/>
        <end position="291"/>
    </location>
</feature>
<comment type="caution">
    <text evidence="7">The sequence shown here is derived from an EMBL/GenBank/DDBJ whole genome shotgun (WGS) entry which is preliminary data.</text>
</comment>
<dbReference type="GO" id="GO:0035336">
    <property type="term" value="P:long-chain fatty-acyl-CoA metabolic process"/>
    <property type="evidence" value="ECO:0007669"/>
    <property type="project" value="TreeGrafter"/>
</dbReference>
<gene>
    <name evidence="7" type="ORF">B7P43_G03005</name>
</gene>
<dbReference type="OrthoDB" id="429813at2759"/>